<dbReference type="PROSITE" id="PS00552">
    <property type="entry name" value="HTH_MERR_1"/>
    <property type="match status" value="1"/>
</dbReference>
<keyword evidence="9" id="KW-0804">Transcription</keyword>
<evidence type="ECO:0000256" key="7">
    <source>
        <dbReference type="ARBA" id="ARBA00023125"/>
    </source>
</evidence>
<dbReference type="InterPro" id="IPR000551">
    <property type="entry name" value="MerR-type_HTH_dom"/>
</dbReference>
<evidence type="ECO:0000256" key="8">
    <source>
        <dbReference type="ARBA" id="ARBA00023159"/>
    </source>
</evidence>
<dbReference type="Proteomes" id="UP001225378">
    <property type="component" value="Chromosome"/>
</dbReference>
<dbReference type="PANTHER" id="PTHR30204:SF69">
    <property type="entry name" value="MERR-FAMILY TRANSCRIPTIONAL REGULATOR"/>
    <property type="match status" value="1"/>
</dbReference>
<organism evidence="12 13">
    <name type="scientific">Methylomarinum roseum</name>
    <dbReference type="NCBI Taxonomy" id="3067653"/>
    <lineage>
        <taxon>Bacteria</taxon>
        <taxon>Pseudomonadati</taxon>
        <taxon>Pseudomonadota</taxon>
        <taxon>Gammaproteobacteria</taxon>
        <taxon>Methylococcales</taxon>
        <taxon>Methylococcaceae</taxon>
        <taxon>Methylomarinum</taxon>
    </lineage>
</organism>
<dbReference type="Pfam" id="PF09278">
    <property type="entry name" value="MerR-DNA-bind"/>
    <property type="match status" value="1"/>
</dbReference>
<evidence type="ECO:0000256" key="6">
    <source>
        <dbReference type="ARBA" id="ARBA00023015"/>
    </source>
</evidence>
<gene>
    <name evidence="12" type="ORF">Q9L42_009885</name>
</gene>
<evidence type="ECO:0000256" key="4">
    <source>
        <dbReference type="ARBA" id="ARBA00022723"/>
    </source>
</evidence>
<keyword evidence="8" id="KW-0010">Activator</keyword>
<keyword evidence="7 12" id="KW-0238">DNA-binding</keyword>
<dbReference type="InterPro" id="IPR015358">
    <property type="entry name" value="Tscrpt_reg_MerR_DNA-bd"/>
</dbReference>
<dbReference type="PRINTS" id="PR00040">
    <property type="entry name" value="HTHMERR"/>
</dbReference>
<dbReference type="SUPFAM" id="SSF46955">
    <property type="entry name" value="Putative DNA-binding domain"/>
    <property type="match status" value="1"/>
</dbReference>
<dbReference type="GO" id="GO:0045340">
    <property type="term" value="F:mercury ion binding"/>
    <property type="evidence" value="ECO:0007669"/>
    <property type="project" value="InterPro"/>
</dbReference>
<evidence type="ECO:0000313" key="13">
    <source>
        <dbReference type="Proteomes" id="UP001225378"/>
    </source>
</evidence>
<accession>A0AAU7NZJ5</accession>
<dbReference type="GO" id="GO:0003700">
    <property type="term" value="F:DNA-binding transcription factor activity"/>
    <property type="evidence" value="ECO:0007669"/>
    <property type="project" value="InterPro"/>
</dbReference>
<keyword evidence="6" id="KW-0805">Transcription regulation</keyword>
<keyword evidence="13" id="KW-1185">Reference proteome</keyword>
<dbReference type="InterPro" id="IPR047057">
    <property type="entry name" value="MerR_fam"/>
</dbReference>
<dbReference type="GO" id="GO:0046689">
    <property type="term" value="P:response to mercury ion"/>
    <property type="evidence" value="ECO:0007669"/>
    <property type="project" value="UniProtKB-KW"/>
</dbReference>
<evidence type="ECO:0000256" key="9">
    <source>
        <dbReference type="ARBA" id="ARBA00023163"/>
    </source>
</evidence>
<protein>
    <recommendedName>
        <fullName evidence="1">Mercuric resistance operon regulatory protein</fullName>
    </recommendedName>
</protein>
<evidence type="ECO:0000256" key="2">
    <source>
        <dbReference type="ARBA" id="ARBA00022466"/>
    </source>
</evidence>
<evidence type="ECO:0000259" key="11">
    <source>
        <dbReference type="PROSITE" id="PS50937"/>
    </source>
</evidence>
<dbReference type="PROSITE" id="PS50937">
    <property type="entry name" value="HTH_MERR_2"/>
    <property type="match status" value="1"/>
</dbReference>
<dbReference type="KEGG" id="mech:Q9L42_009885"/>
<keyword evidence="4" id="KW-0479">Metal-binding</keyword>
<dbReference type="CDD" id="cd04783">
    <property type="entry name" value="HTH_MerR1"/>
    <property type="match status" value="1"/>
</dbReference>
<comment type="function">
    <text evidence="10">Mediates the mercuric-dependent induction of mercury resistance operon. In the absence of mercury MerR represses transcription by binding tightly to the mer operator region; when mercury is present the dimeric complex binds a single ion and becomes a potent transcriptional activator, while remaining bound to the mer site.</text>
</comment>
<dbReference type="GO" id="GO:0003677">
    <property type="term" value="F:DNA binding"/>
    <property type="evidence" value="ECO:0007669"/>
    <property type="project" value="UniProtKB-KW"/>
</dbReference>
<name>A0AAU7NZJ5_9GAMM</name>
<reference evidence="12 13" key="1">
    <citation type="journal article" date="2024" name="Microbiology">
        <title>Methylomarinum rosea sp. nov., a novel halophilic methanotrophic bacterium from the hypersaline Lake Elton.</title>
        <authorList>
            <person name="Suleimanov R.Z."/>
            <person name="Oshkin I.Y."/>
            <person name="Danilova O.V."/>
            <person name="Suzina N.E."/>
            <person name="Dedysh S.N."/>
        </authorList>
    </citation>
    <scope>NUCLEOTIDE SEQUENCE [LARGE SCALE GENOMIC DNA]</scope>
    <source>
        <strain evidence="12 13">Ch1-1</strain>
    </source>
</reference>
<evidence type="ECO:0000256" key="10">
    <source>
        <dbReference type="ARBA" id="ARBA00024874"/>
    </source>
</evidence>
<dbReference type="Gene3D" id="1.10.1660.10">
    <property type="match status" value="1"/>
</dbReference>
<dbReference type="RefSeq" id="WP_305908600.1">
    <property type="nucleotide sequence ID" value="NZ_CP157743.1"/>
</dbReference>
<dbReference type="EMBL" id="CP157743">
    <property type="protein sequence ID" value="XBS22417.1"/>
    <property type="molecule type" value="Genomic_DNA"/>
</dbReference>
<evidence type="ECO:0000256" key="5">
    <source>
        <dbReference type="ARBA" id="ARBA00022914"/>
    </source>
</evidence>
<dbReference type="InterPro" id="IPR009061">
    <property type="entry name" value="DNA-bd_dom_put_sf"/>
</dbReference>
<dbReference type="SMART" id="SM00422">
    <property type="entry name" value="HTH_MERR"/>
    <property type="match status" value="1"/>
</dbReference>
<evidence type="ECO:0000256" key="1">
    <source>
        <dbReference type="ARBA" id="ARBA00017146"/>
    </source>
</evidence>
<feature type="domain" description="HTH merR-type" evidence="11">
    <location>
        <begin position="80"/>
        <end position="149"/>
    </location>
</feature>
<dbReference type="PANTHER" id="PTHR30204">
    <property type="entry name" value="REDOX-CYCLING DRUG-SENSING TRANSCRIPTIONAL ACTIVATOR SOXR"/>
    <property type="match status" value="1"/>
</dbReference>
<proteinExistence type="predicted"/>
<sequence length="212" mass="23494">MLLSLSLVMPRSTIATAKKSRGDNCKGVDGCQKDTGCSENSVHQRGGAMDDINVVGRFGLRRMHKYFHRLLKGENLKMPTLTIGKLAKQTEVTIETIRHYQRIGLLTEPAKPDSGYRSYPANAITRIRFIKRAQQVGFTLKEIAALLSLDGAHCVEVRQLAEQKCQQIDQQIKDLTALRRVLGTLVNDCQQTASVARCAILDAFSDDASTHP</sequence>
<dbReference type="InterPro" id="IPR011794">
    <property type="entry name" value="MerR"/>
</dbReference>
<evidence type="ECO:0000256" key="3">
    <source>
        <dbReference type="ARBA" id="ARBA00022491"/>
    </source>
</evidence>
<evidence type="ECO:0000313" key="12">
    <source>
        <dbReference type="EMBL" id="XBS22417.1"/>
    </source>
</evidence>
<keyword evidence="2" id="KW-0475">Mercuric resistance</keyword>
<dbReference type="Pfam" id="PF00376">
    <property type="entry name" value="MerR"/>
    <property type="match status" value="1"/>
</dbReference>
<dbReference type="AlphaFoldDB" id="A0AAU7NZJ5"/>
<keyword evidence="3" id="KW-0678">Repressor</keyword>
<keyword evidence="5" id="KW-0476">Mercury</keyword>